<feature type="domain" description="Secretion system C-terminal sorting" evidence="6">
    <location>
        <begin position="300"/>
        <end position="371"/>
    </location>
</feature>
<dbReference type="PANTHER" id="PTHR33607">
    <property type="entry name" value="ENDONUCLEASE-1"/>
    <property type="match status" value="1"/>
</dbReference>
<evidence type="ECO:0000313" key="7">
    <source>
        <dbReference type="EMBL" id="CCG53429.1"/>
    </source>
</evidence>
<organism evidence="7 8">
    <name type="scientific">Flavobacterium indicum (strain DSM 17447 / CIP 109464 / GPTSA100-9)</name>
    <dbReference type="NCBI Taxonomy" id="1094466"/>
    <lineage>
        <taxon>Bacteria</taxon>
        <taxon>Pseudomonadati</taxon>
        <taxon>Bacteroidota</taxon>
        <taxon>Flavobacteriia</taxon>
        <taxon>Flavobacteriales</taxon>
        <taxon>Flavobacteriaceae</taxon>
        <taxon>Flavobacterium</taxon>
    </lineage>
</organism>
<evidence type="ECO:0000256" key="5">
    <source>
        <dbReference type="SAM" id="SignalP"/>
    </source>
</evidence>
<keyword evidence="8" id="KW-1185">Reference proteome</keyword>
<protein>
    <submittedName>
        <fullName evidence="7">Probable extracellular ribonuclease</fullName>
        <ecNumber evidence="7">3.1.-.-</ecNumber>
    </submittedName>
</protein>
<feature type="chain" id="PRO_5003617704" evidence="5">
    <location>
        <begin position="19"/>
        <end position="372"/>
    </location>
</feature>
<dbReference type="InterPro" id="IPR026444">
    <property type="entry name" value="Secre_tail"/>
</dbReference>
<dbReference type="Pfam" id="PF04231">
    <property type="entry name" value="Endonuclease_1"/>
    <property type="match status" value="1"/>
</dbReference>
<keyword evidence="4 7" id="KW-0378">Hydrolase</keyword>
<dbReference type="AlphaFoldDB" id="H8XQY1"/>
<dbReference type="SUPFAM" id="SSF54060">
    <property type="entry name" value="His-Me finger endonucleases"/>
    <property type="match status" value="1"/>
</dbReference>
<evidence type="ECO:0000313" key="8">
    <source>
        <dbReference type="Proteomes" id="UP000007599"/>
    </source>
</evidence>
<dbReference type="OrthoDB" id="5485925at2"/>
<evidence type="ECO:0000256" key="4">
    <source>
        <dbReference type="ARBA" id="ARBA00022801"/>
    </source>
</evidence>
<dbReference type="EC" id="3.1.-.-" evidence="7"/>
<accession>H8XQY1</accession>
<keyword evidence="3 5" id="KW-0732">Signal</keyword>
<evidence type="ECO:0000256" key="3">
    <source>
        <dbReference type="ARBA" id="ARBA00022729"/>
    </source>
</evidence>
<dbReference type="PATRIC" id="fig|1094466.5.peg.1447"/>
<dbReference type="InterPro" id="IPR007346">
    <property type="entry name" value="Endonuclease-I"/>
</dbReference>
<dbReference type="EMBL" id="HE774682">
    <property type="protein sequence ID" value="CCG53429.1"/>
    <property type="molecule type" value="Genomic_DNA"/>
</dbReference>
<evidence type="ECO:0000256" key="2">
    <source>
        <dbReference type="ARBA" id="ARBA00022722"/>
    </source>
</evidence>
<name>H8XQY1_FLAIG</name>
<evidence type="ECO:0000259" key="6">
    <source>
        <dbReference type="Pfam" id="PF18962"/>
    </source>
</evidence>
<dbReference type="Pfam" id="PF18962">
    <property type="entry name" value="Por_Secre_tail"/>
    <property type="match status" value="1"/>
</dbReference>
<dbReference type="Proteomes" id="UP000007599">
    <property type="component" value="Chromosome I"/>
</dbReference>
<reference evidence="8" key="2">
    <citation type="submission" date="2012-03" db="EMBL/GenBank/DDBJ databases">
        <title>Complete genome sequence of Flavobacterium indicum GPTSA100-9T, isolated from warm spring water.</title>
        <authorList>
            <person name="Barbier P."/>
            <person name="Houel A."/>
            <person name="Loux V."/>
            <person name="Poulain J."/>
            <person name="Bernardet J.-F."/>
            <person name="Touchon M."/>
            <person name="Duchaud E."/>
        </authorList>
    </citation>
    <scope>NUCLEOTIDE SEQUENCE [LARGE SCALE GENOMIC DNA]</scope>
    <source>
        <strain evidence="8">DSM 17447 / CIP 109464 / GPTSA100-9</strain>
    </source>
</reference>
<dbReference type="InterPro" id="IPR044925">
    <property type="entry name" value="His-Me_finger_sf"/>
</dbReference>
<dbReference type="HOGENOM" id="CLU_019348_2_0_10"/>
<dbReference type="GO" id="GO:0016787">
    <property type="term" value="F:hydrolase activity"/>
    <property type="evidence" value="ECO:0007669"/>
    <property type="project" value="UniProtKB-KW"/>
</dbReference>
<evidence type="ECO:0000256" key="1">
    <source>
        <dbReference type="ARBA" id="ARBA00006429"/>
    </source>
</evidence>
<keyword evidence="2" id="KW-0540">Nuclease</keyword>
<comment type="similarity">
    <text evidence="1">Belongs to the EndA/NucM nuclease family.</text>
</comment>
<dbReference type="GO" id="GO:0004518">
    <property type="term" value="F:nuclease activity"/>
    <property type="evidence" value="ECO:0007669"/>
    <property type="project" value="UniProtKB-KW"/>
</dbReference>
<sequence>MKKITLSIVLLLSGIAFAQIPSGYYNTATGTGYTLKTNLRKIIDNQNDGIPSEHISTDQGYSGLYTTYLTSDKDFYYENDGSLLDMYTENPTGAECFFTYGTNQDDGTGGTAECQKYNREHIIPQSVFGSATPMYSDAHFVTPSDKYVNAQRGDLPFGVVSTATNTYSNGSKKGNNLNSGYSAGYSSAVFEPIDEFKGDVARMILYFGTRYETQVASWSFPMFNGTSDQVFNNTFLNILLKWHMIDPVSQREIDRNNAIYARQNNRNPYIDHPEYVCQIYPTQCSALAASSFALNEAIKIFPNPTNTNEININTNEIIYNLELYTINGQLIKSVSNPVFTNNTYTLSNLTSGFYLFKVYSDNGIAIKKILVN</sequence>
<reference evidence="7 8" key="1">
    <citation type="journal article" date="2012" name="J. Bacteriol.">
        <title>Complete Genome Sequence of Flavobacterium indicum GPSTA100-9T, Isolated from Warm Spring Water.</title>
        <authorList>
            <person name="Barbier P."/>
            <person name="Houel A."/>
            <person name="Loux V."/>
            <person name="Poulain J."/>
            <person name="Bernardet J.F."/>
            <person name="Touchon M."/>
            <person name="Duchaud E."/>
        </authorList>
    </citation>
    <scope>NUCLEOTIDE SEQUENCE [LARGE SCALE GENOMIC DNA]</scope>
    <source>
        <strain evidence="8">DSM 17447 / CIP 109464 / GPTSA100-9</strain>
    </source>
</reference>
<proteinExistence type="inferred from homology"/>
<dbReference type="NCBIfam" id="TIGR04183">
    <property type="entry name" value="Por_Secre_tail"/>
    <property type="match status" value="1"/>
</dbReference>
<gene>
    <name evidence="7" type="ordered locus">KQS_07355</name>
</gene>
<dbReference type="STRING" id="1094466.KQS_07355"/>
<feature type="signal peptide" evidence="5">
    <location>
        <begin position="1"/>
        <end position="18"/>
    </location>
</feature>
<dbReference type="KEGG" id="fin:KQS_07355"/>
<dbReference type="PANTHER" id="PTHR33607:SF2">
    <property type="entry name" value="ENDONUCLEASE-1"/>
    <property type="match status" value="1"/>
</dbReference>
<dbReference type="eggNOG" id="COG2356">
    <property type="taxonomic scope" value="Bacteria"/>
</dbReference>
<dbReference type="RefSeq" id="WP_014388554.1">
    <property type="nucleotide sequence ID" value="NC_017025.1"/>
</dbReference>